<feature type="region of interest" description="Disordered" evidence="1">
    <location>
        <begin position="100"/>
        <end position="143"/>
    </location>
</feature>
<evidence type="ECO:0000313" key="5">
    <source>
        <dbReference type="Proteomes" id="UP000249757"/>
    </source>
</evidence>
<evidence type="ECO:0000313" key="3">
    <source>
        <dbReference type="EMBL" id="KAI1515283.1"/>
    </source>
</evidence>
<reference evidence="3" key="3">
    <citation type="journal article" date="2022" name="bioRxiv">
        <title>A global pangenome for the wheat fungal pathogen Pyrenophora tritici-repentis and prediction of effector protein structural homology.</title>
        <authorList>
            <person name="Moolhuijzen P."/>
            <person name="See P.T."/>
            <person name="Shi G."/>
            <person name="Powell H.R."/>
            <person name="Cockram J."/>
            <person name="Jorgensen L.N."/>
            <person name="Benslimane H."/>
            <person name="Strelkov S.E."/>
            <person name="Turner J."/>
            <person name="Liu Z."/>
            <person name="Moffat C.S."/>
        </authorList>
    </citation>
    <scope>NUCLEOTIDE SEQUENCE</scope>
    <source>
        <strain evidence="3">86-124</strain>
    </source>
</reference>
<dbReference type="EMBL" id="NQIK02000008">
    <property type="protein sequence ID" value="KAF7567511.1"/>
    <property type="molecule type" value="Genomic_DNA"/>
</dbReference>
<dbReference type="AlphaFoldDB" id="A0A2W1ERV4"/>
<feature type="compositionally biased region" description="Pro residues" evidence="1">
    <location>
        <begin position="1"/>
        <end position="10"/>
    </location>
</feature>
<keyword evidence="5" id="KW-1185">Reference proteome</keyword>
<evidence type="ECO:0000256" key="1">
    <source>
        <dbReference type="SAM" id="MobiDB-lite"/>
    </source>
</evidence>
<evidence type="ECO:0000313" key="4">
    <source>
        <dbReference type="Proteomes" id="UP000245464"/>
    </source>
</evidence>
<feature type="compositionally biased region" description="Basic and acidic residues" evidence="1">
    <location>
        <begin position="12"/>
        <end position="24"/>
    </location>
</feature>
<accession>A0A2W1ERV4</accession>
<evidence type="ECO:0000313" key="2">
    <source>
        <dbReference type="EMBL" id="KAF7567511.1"/>
    </source>
</evidence>
<protein>
    <submittedName>
        <fullName evidence="2">Uncharacterized protein</fullName>
    </submittedName>
</protein>
<proteinExistence type="predicted"/>
<organism evidence="2 4">
    <name type="scientific">Pyrenophora tritici-repentis</name>
    <dbReference type="NCBI Taxonomy" id="45151"/>
    <lineage>
        <taxon>Eukaryota</taxon>
        <taxon>Fungi</taxon>
        <taxon>Dikarya</taxon>
        <taxon>Ascomycota</taxon>
        <taxon>Pezizomycotina</taxon>
        <taxon>Dothideomycetes</taxon>
        <taxon>Pleosporomycetidae</taxon>
        <taxon>Pleosporales</taxon>
        <taxon>Pleosporineae</taxon>
        <taxon>Pleosporaceae</taxon>
        <taxon>Pyrenophora</taxon>
    </lineage>
</organism>
<comment type="caution">
    <text evidence="2">The sequence shown here is derived from an EMBL/GenBank/DDBJ whole genome shotgun (WGS) entry which is preliminary data.</text>
</comment>
<feature type="region of interest" description="Disordered" evidence="1">
    <location>
        <begin position="1"/>
        <end position="28"/>
    </location>
</feature>
<dbReference type="Proteomes" id="UP000249757">
    <property type="component" value="Unassembled WGS sequence"/>
</dbReference>
<name>A0A2W1ERV4_9PLEO</name>
<feature type="compositionally biased region" description="Basic and acidic residues" evidence="1">
    <location>
        <begin position="104"/>
        <end position="115"/>
    </location>
</feature>
<dbReference type="Proteomes" id="UP000245464">
    <property type="component" value="Chromosome 8"/>
</dbReference>
<reference evidence="5" key="4">
    <citation type="journal article" date="2022" name="Microb. Genom.">
        <title>A global pangenome for the wheat fungal pathogen Pyrenophora tritici-repentis and prediction of effector protein structural homology.</title>
        <authorList>
            <person name="Moolhuijzen P.M."/>
            <person name="See P.T."/>
            <person name="Shi G."/>
            <person name="Powell H.R."/>
            <person name="Cockram J."/>
            <person name="Jorgensen L.N."/>
            <person name="Benslimane H."/>
            <person name="Strelkov S.E."/>
            <person name="Turner J."/>
            <person name="Liu Z."/>
            <person name="Moffat C.S."/>
        </authorList>
    </citation>
    <scope>NUCLEOTIDE SEQUENCE [LARGE SCALE GENOMIC DNA]</scope>
</reference>
<dbReference type="EMBL" id="NRDI02000006">
    <property type="protein sequence ID" value="KAI1515283.1"/>
    <property type="molecule type" value="Genomic_DNA"/>
</dbReference>
<sequence>MQPALRPVPVPGEKRKAEPHDPAHAPRHKAVGNELTLKPLVLIQCWPATDDQRTDDVGLLIPANMHGTTKSLVMKPPPDHRCKLDKSLPLLQQAQARLTPKFHQSRDARHAHEPLRLMPPPQSRVGGRWPSLEIASRDGRTRF</sequence>
<reference evidence="3" key="2">
    <citation type="submission" date="2021-05" db="EMBL/GenBank/DDBJ databases">
        <authorList>
            <person name="Moolhuijzen P.M."/>
            <person name="Moffat C.S."/>
        </authorList>
    </citation>
    <scope>NUCLEOTIDE SEQUENCE</scope>
    <source>
        <strain evidence="3">86-124</strain>
    </source>
</reference>
<reference evidence="2" key="1">
    <citation type="journal article" date="2018" name="BMC Genomics">
        <title>Comparative genomics of the wheat fungal pathogen Pyrenophora tritici-repentis reveals chromosomal variations and genome plasticity.</title>
        <authorList>
            <person name="Moolhuijzen P."/>
            <person name="See P.T."/>
            <person name="Hane J.K."/>
            <person name="Shi G."/>
            <person name="Liu Z."/>
            <person name="Oliver R.P."/>
            <person name="Moffat C.S."/>
        </authorList>
    </citation>
    <scope>NUCLEOTIDE SEQUENCE [LARGE SCALE GENOMIC DNA]</scope>
    <source>
        <strain evidence="2">M4</strain>
    </source>
</reference>
<gene>
    <name evidence="3" type="ORF">Ptr86124_005284</name>
    <name evidence="2" type="ORF">PtrM4_141020</name>
</gene>